<name>A0A5C6FBB6_9BACT</name>
<dbReference type="InterPro" id="IPR008503">
    <property type="entry name" value="Asp_endopeptidase"/>
</dbReference>
<dbReference type="Proteomes" id="UP000317977">
    <property type="component" value="Unassembled WGS sequence"/>
</dbReference>
<organism evidence="2 3">
    <name type="scientific">Rubripirellula reticaptiva</name>
    <dbReference type="NCBI Taxonomy" id="2528013"/>
    <lineage>
        <taxon>Bacteria</taxon>
        <taxon>Pseudomonadati</taxon>
        <taxon>Planctomycetota</taxon>
        <taxon>Planctomycetia</taxon>
        <taxon>Pirellulales</taxon>
        <taxon>Pirellulaceae</taxon>
        <taxon>Rubripirellula</taxon>
    </lineage>
</organism>
<accession>A0A5C6FBB6</accession>
<dbReference type="OrthoDB" id="9782977at2"/>
<dbReference type="AlphaFoldDB" id="A0A5C6FBB6"/>
<dbReference type="SUPFAM" id="SSF50630">
    <property type="entry name" value="Acid proteases"/>
    <property type="match status" value="1"/>
</dbReference>
<dbReference type="Pfam" id="PF05618">
    <property type="entry name" value="Zn_protease"/>
    <property type="match status" value="1"/>
</dbReference>
<dbReference type="PANTHER" id="PTHR38037:SF1">
    <property type="entry name" value="ATP-DEPENDENT ZINC PROTEASE DOMAIN-CONTAINING PROTEIN-RELATED"/>
    <property type="match status" value="1"/>
</dbReference>
<gene>
    <name evidence="2" type="ORF">Poly59_07590</name>
</gene>
<dbReference type="EMBL" id="SJPX01000001">
    <property type="protein sequence ID" value="TWU57850.1"/>
    <property type="molecule type" value="Genomic_DNA"/>
</dbReference>
<dbReference type="InterPro" id="IPR021109">
    <property type="entry name" value="Peptidase_aspartic_dom_sf"/>
</dbReference>
<dbReference type="PANTHER" id="PTHR38037">
    <property type="entry name" value="ZN_PROTEASE DOMAIN-CONTAINING PROTEIN"/>
    <property type="match status" value="1"/>
</dbReference>
<dbReference type="RefSeq" id="WP_146532673.1">
    <property type="nucleotide sequence ID" value="NZ_SJPX01000001.1"/>
</dbReference>
<dbReference type="Gene3D" id="2.40.70.10">
    <property type="entry name" value="Acid Proteases"/>
    <property type="match status" value="1"/>
</dbReference>
<proteinExistence type="predicted"/>
<reference evidence="2 3" key="1">
    <citation type="submission" date="2019-02" db="EMBL/GenBank/DDBJ databases">
        <title>Deep-cultivation of Planctomycetes and their phenomic and genomic characterization uncovers novel biology.</title>
        <authorList>
            <person name="Wiegand S."/>
            <person name="Jogler M."/>
            <person name="Boedeker C."/>
            <person name="Pinto D."/>
            <person name="Vollmers J."/>
            <person name="Rivas-Marin E."/>
            <person name="Kohn T."/>
            <person name="Peeters S.H."/>
            <person name="Heuer A."/>
            <person name="Rast P."/>
            <person name="Oberbeckmann S."/>
            <person name="Bunk B."/>
            <person name="Jeske O."/>
            <person name="Meyerdierks A."/>
            <person name="Storesund J.E."/>
            <person name="Kallscheuer N."/>
            <person name="Luecker S."/>
            <person name="Lage O.M."/>
            <person name="Pohl T."/>
            <person name="Merkel B.J."/>
            <person name="Hornburger P."/>
            <person name="Mueller R.-W."/>
            <person name="Bruemmer F."/>
            <person name="Labrenz M."/>
            <person name="Spormann A.M."/>
            <person name="Op Den Camp H."/>
            <person name="Overmann J."/>
            <person name="Amann R."/>
            <person name="Jetten M.S.M."/>
            <person name="Mascher T."/>
            <person name="Medema M.H."/>
            <person name="Devos D.P."/>
            <person name="Kaster A.-K."/>
            <person name="Ovreas L."/>
            <person name="Rohde M."/>
            <person name="Galperin M.Y."/>
            <person name="Jogler C."/>
        </authorList>
    </citation>
    <scope>NUCLEOTIDE SEQUENCE [LARGE SCALE GENOMIC DNA]</scope>
    <source>
        <strain evidence="2 3">Poly59</strain>
    </source>
</reference>
<protein>
    <recommendedName>
        <fullName evidence="1">Retropepsin-like aspartic endopeptidase domain-containing protein</fullName>
    </recommendedName>
</protein>
<evidence type="ECO:0000259" key="1">
    <source>
        <dbReference type="Pfam" id="PF05618"/>
    </source>
</evidence>
<evidence type="ECO:0000313" key="3">
    <source>
        <dbReference type="Proteomes" id="UP000317977"/>
    </source>
</evidence>
<comment type="caution">
    <text evidence="2">The sequence shown here is derived from an EMBL/GenBank/DDBJ whole genome shotgun (WGS) entry which is preliminary data.</text>
</comment>
<evidence type="ECO:0000313" key="2">
    <source>
        <dbReference type="EMBL" id="TWU57850.1"/>
    </source>
</evidence>
<keyword evidence="3" id="KW-1185">Reference proteome</keyword>
<sequence length="165" mass="18942">MSDQLTPSSGETPLVIIGWREWLSLPDLKIAHIKAKIDTGARSSSLHAFEIEAFDRDGAPWVRFQVHPIQRRDKYSVQCEAPVHDIRNVRSSSGESSIRYVILTSVLWMGETWTVDLTLADRTQMGFRMLVGREAVRGRMLVDPARSYFGGRPSRKNRHPRHRHH</sequence>
<feature type="domain" description="Retropepsin-like aspartic endopeptidase" evidence="1">
    <location>
        <begin position="16"/>
        <end position="149"/>
    </location>
</feature>